<dbReference type="AlphaFoldDB" id="A8NWZ8"/>
<evidence type="ECO:0008006" key="3">
    <source>
        <dbReference type="Google" id="ProtNLM"/>
    </source>
</evidence>
<dbReference type="HOGENOM" id="CLU_034206_0_0_1"/>
<name>A8NWZ8_COPC7</name>
<dbReference type="EMBL" id="AACS02000005">
    <property type="protein sequence ID" value="EAU84644.2"/>
    <property type="molecule type" value="Genomic_DNA"/>
</dbReference>
<accession>A8NWZ8</accession>
<dbReference type="InParanoid" id="A8NWZ8"/>
<organism evidence="1 2">
    <name type="scientific">Coprinopsis cinerea (strain Okayama-7 / 130 / ATCC MYA-4618 / FGSC 9003)</name>
    <name type="common">Inky cap fungus</name>
    <name type="synonym">Hormographiella aspergillata</name>
    <dbReference type="NCBI Taxonomy" id="240176"/>
    <lineage>
        <taxon>Eukaryota</taxon>
        <taxon>Fungi</taxon>
        <taxon>Dikarya</taxon>
        <taxon>Basidiomycota</taxon>
        <taxon>Agaricomycotina</taxon>
        <taxon>Agaricomycetes</taxon>
        <taxon>Agaricomycetidae</taxon>
        <taxon>Agaricales</taxon>
        <taxon>Agaricineae</taxon>
        <taxon>Psathyrellaceae</taxon>
        <taxon>Coprinopsis</taxon>
    </lineage>
</organism>
<sequence>MEAETQLSVPLGLGLWSIAEIPKIPESYSVWLRCLRDKLERNLEKMKEVYPGPRNTYGDRSFQYHITNVQPRKGTRIHWIWEIDCDHEILHVNSRPFFRLSNVPRDTAFLSSISLDNYGHRACSVHTPLEHQYLWKPKGIDQAPRNRNPLYDRLVKPNSIQNARALFGLPERKGTCEKTRLSLYQTLVGTALRTWTLAYEIPQLGMSPTAPTVPRDLQEFGKALLELALRPMLFEDGRTSVRGCIASEAGSCWLRDDTCFQFFTGLESCWEDAVVSLVEALRSRPSTPSPAYGIAFSFNHILILRMSSKGGAICICHTPPLPFLPSFFATSPSTPGISALMDLSYVLENDLIPGKSVVPLAHYLATVPTELWSRIASHLTNPADLRRLGALTCQARSAVNGLLKYPHIAGYRVTRPRADPVDTYWVSPRWCRAYENDYLPQDGLRSLYSGRFDVEYHKDIEGLVLDIGPGDPPLRVIPSMWSTRSTVPGQLEEAQIDVIKPGPSAMASSNVPSWGIKYRVIQKLPC</sequence>
<keyword evidence="2" id="KW-1185">Reference proteome</keyword>
<evidence type="ECO:0000313" key="2">
    <source>
        <dbReference type="Proteomes" id="UP000001861"/>
    </source>
</evidence>
<dbReference type="Proteomes" id="UP000001861">
    <property type="component" value="Unassembled WGS sequence"/>
</dbReference>
<dbReference type="OMA" id="YEANWIT"/>
<dbReference type="OrthoDB" id="3229878at2759"/>
<dbReference type="STRING" id="240176.A8NWZ8"/>
<dbReference type="RefSeq" id="XP_001837027.2">
    <property type="nucleotide sequence ID" value="XM_001836975.2"/>
</dbReference>
<gene>
    <name evidence="1" type="ORF">CC1G_00163</name>
</gene>
<proteinExistence type="predicted"/>
<evidence type="ECO:0000313" key="1">
    <source>
        <dbReference type="EMBL" id="EAU84644.2"/>
    </source>
</evidence>
<comment type="caution">
    <text evidence="1">The sequence shown here is derived from an EMBL/GenBank/DDBJ whole genome shotgun (WGS) entry which is preliminary data.</text>
</comment>
<reference evidence="1 2" key="1">
    <citation type="journal article" date="2010" name="Proc. Natl. Acad. Sci. U.S.A.">
        <title>Insights into evolution of multicellular fungi from the assembled chromosomes of the mushroom Coprinopsis cinerea (Coprinus cinereus).</title>
        <authorList>
            <person name="Stajich J.E."/>
            <person name="Wilke S.K."/>
            <person name="Ahren D."/>
            <person name="Au C.H."/>
            <person name="Birren B.W."/>
            <person name="Borodovsky M."/>
            <person name="Burns C."/>
            <person name="Canback B."/>
            <person name="Casselton L.A."/>
            <person name="Cheng C.K."/>
            <person name="Deng J."/>
            <person name="Dietrich F.S."/>
            <person name="Fargo D.C."/>
            <person name="Farman M.L."/>
            <person name="Gathman A.C."/>
            <person name="Goldberg J."/>
            <person name="Guigo R."/>
            <person name="Hoegger P.J."/>
            <person name="Hooker J.B."/>
            <person name="Huggins A."/>
            <person name="James T.Y."/>
            <person name="Kamada T."/>
            <person name="Kilaru S."/>
            <person name="Kodira C."/>
            <person name="Kues U."/>
            <person name="Kupfer D."/>
            <person name="Kwan H.S."/>
            <person name="Lomsadze A."/>
            <person name="Li W."/>
            <person name="Lilly W.W."/>
            <person name="Ma L.J."/>
            <person name="Mackey A.J."/>
            <person name="Manning G."/>
            <person name="Martin F."/>
            <person name="Muraguchi H."/>
            <person name="Natvig D.O."/>
            <person name="Palmerini H."/>
            <person name="Ramesh M.A."/>
            <person name="Rehmeyer C.J."/>
            <person name="Roe B.A."/>
            <person name="Shenoy N."/>
            <person name="Stanke M."/>
            <person name="Ter-Hovhannisyan V."/>
            <person name="Tunlid A."/>
            <person name="Velagapudi R."/>
            <person name="Vision T.J."/>
            <person name="Zeng Q."/>
            <person name="Zolan M.E."/>
            <person name="Pukkila P.J."/>
        </authorList>
    </citation>
    <scope>NUCLEOTIDE SEQUENCE [LARGE SCALE GENOMIC DNA]</scope>
    <source>
        <strain evidence="2">Okayama-7 / 130 / ATCC MYA-4618 / FGSC 9003</strain>
    </source>
</reference>
<dbReference type="VEuPathDB" id="FungiDB:CC1G_00163"/>
<protein>
    <recommendedName>
        <fullName evidence="3">F-box domain-containing protein</fullName>
    </recommendedName>
</protein>
<dbReference type="KEGG" id="cci:CC1G_00163"/>
<dbReference type="GeneID" id="6013582"/>